<name>A0AAX6RV74_HETGA</name>
<proteinExistence type="predicted"/>
<sequence>MATESILQFAGYNKQNTTLGANQLTEHLAFVTKDYSNFMASLICTTPMQEYGMIWFSGATGQMSDLNKMMVQDLSTALDHNNSQHYTQATFKLTAMLISSKGCHPVLHPPDHAGPQV</sequence>
<dbReference type="RefSeq" id="XP_021100034.1">
    <property type="nucleotide sequence ID" value="XM_021244375.1"/>
</dbReference>
<evidence type="ECO:0000313" key="1">
    <source>
        <dbReference type="Proteomes" id="UP000694906"/>
    </source>
</evidence>
<reference evidence="2" key="1">
    <citation type="submission" date="2025-08" db="UniProtKB">
        <authorList>
            <consortium name="RefSeq"/>
        </authorList>
    </citation>
    <scope>IDENTIFICATION</scope>
</reference>
<keyword evidence="1" id="KW-1185">Reference proteome</keyword>
<dbReference type="Proteomes" id="UP000694906">
    <property type="component" value="Unplaced"/>
</dbReference>
<dbReference type="AlphaFoldDB" id="A0AAX6RV74"/>
<organism evidence="1 2">
    <name type="scientific">Heterocephalus glaber</name>
    <name type="common">Naked mole rat</name>
    <dbReference type="NCBI Taxonomy" id="10181"/>
    <lineage>
        <taxon>Eukaryota</taxon>
        <taxon>Metazoa</taxon>
        <taxon>Chordata</taxon>
        <taxon>Craniata</taxon>
        <taxon>Vertebrata</taxon>
        <taxon>Euteleostomi</taxon>
        <taxon>Mammalia</taxon>
        <taxon>Eutheria</taxon>
        <taxon>Euarchontoglires</taxon>
        <taxon>Glires</taxon>
        <taxon>Rodentia</taxon>
        <taxon>Hystricomorpha</taxon>
        <taxon>Bathyergidae</taxon>
        <taxon>Heterocephalus</taxon>
    </lineage>
</organism>
<protein>
    <submittedName>
        <fullName evidence="2">Phosphatidylinositol 4-kinase alpha-like</fullName>
    </submittedName>
</protein>
<evidence type="ECO:0000313" key="2">
    <source>
        <dbReference type="RefSeq" id="XP_021100034.1"/>
    </source>
</evidence>
<dbReference type="GeneID" id="101703111"/>
<gene>
    <name evidence="2" type="primary">LOC101703111</name>
</gene>
<accession>A0AAX6RV74</accession>